<dbReference type="PANTHER" id="PTHR12526:SF630">
    <property type="entry name" value="GLYCOSYLTRANSFERASE"/>
    <property type="match status" value="1"/>
</dbReference>
<evidence type="ECO:0000313" key="6">
    <source>
        <dbReference type="Proteomes" id="UP000004881"/>
    </source>
</evidence>
<dbReference type="Pfam" id="PF00534">
    <property type="entry name" value="Glycos_transf_1"/>
    <property type="match status" value="1"/>
</dbReference>
<reference evidence="5 6" key="1">
    <citation type="submission" date="2012-02" db="EMBL/GenBank/DDBJ databases">
        <title>Whole genome shotgun sequence of Gordonia terrae NBRC 100016.</title>
        <authorList>
            <person name="Takarada H."/>
            <person name="Hosoyama A."/>
            <person name="Tsuchikane K."/>
            <person name="Katsumata H."/>
            <person name="Yamazaki S."/>
            <person name="Fujita N."/>
        </authorList>
    </citation>
    <scope>NUCLEOTIDE SEQUENCE [LARGE SCALE GENOMIC DNA]</scope>
    <source>
        <strain evidence="5 6">NBRC 100016</strain>
    </source>
</reference>
<proteinExistence type="predicted"/>
<dbReference type="InterPro" id="IPR028098">
    <property type="entry name" value="Glyco_trans_4-like_N"/>
</dbReference>
<dbReference type="GeneID" id="32691167"/>
<gene>
    <name evidence="5" type="ORF">GOTRE_060_00480</name>
</gene>
<dbReference type="EMBL" id="BAFD01000060">
    <property type="protein sequence ID" value="GAB44140.1"/>
    <property type="molecule type" value="Genomic_DNA"/>
</dbReference>
<dbReference type="InterPro" id="IPR001296">
    <property type="entry name" value="Glyco_trans_1"/>
</dbReference>
<dbReference type="Pfam" id="PF13439">
    <property type="entry name" value="Glyco_transf_4"/>
    <property type="match status" value="1"/>
</dbReference>
<keyword evidence="1" id="KW-0328">Glycosyltransferase</keyword>
<dbReference type="PANTHER" id="PTHR12526">
    <property type="entry name" value="GLYCOSYLTRANSFERASE"/>
    <property type="match status" value="1"/>
</dbReference>
<dbReference type="Proteomes" id="UP000004881">
    <property type="component" value="Unassembled WGS sequence"/>
</dbReference>
<evidence type="ECO:0000259" key="4">
    <source>
        <dbReference type="Pfam" id="PF13439"/>
    </source>
</evidence>
<evidence type="ECO:0000256" key="2">
    <source>
        <dbReference type="ARBA" id="ARBA00022679"/>
    </source>
</evidence>
<name>A0ABQ0HE36_9ACTN</name>
<organism evidence="5 6">
    <name type="scientific">Gordonia terrae NBRC 100016</name>
    <dbReference type="NCBI Taxonomy" id="1089454"/>
    <lineage>
        <taxon>Bacteria</taxon>
        <taxon>Bacillati</taxon>
        <taxon>Actinomycetota</taxon>
        <taxon>Actinomycetes</taxon>
        <taxon>Mycobacteriales</taxon>
        <taxon>Gordoniaceae</taxon>
        <taxon>Gordonia</taxon>
    </lineage>
</organism>
<dbReference type="CDD" id="cd03801">
    <property type="entry name" value="GT4_PimA-like"/>
    <property type="match status" value="1"/>
</dbReference>
<evidence type="ECO:0000256" key="1">
    <source>
        <dbReference type="ARBA" id="ARBA00022676"/>
    </source>
</evidence>
<dbReference type="Gene3D" id="3.40.50.2000">
    <property type="entry name" value="Glycogen Phosphorylase B"/>
    <property type="match status" value="2"/>
</dbReference>
<feature type="domain" description="Glycosyl transferase family 1" evidence="3">
    <location>
        <begin position="166"/>
        <end position="321"/>
    </location>
</feature>
<protein>
    <submittedName>
        <fullName evidence="5">Glycosyltransferase</fullName>
    </submittedName>
</protein>
<dbReference type="SUPFAM" id="SSF53756">
    <property type="entry name" value="UDP-Glycosyltransferase/glycogen phosphorylase"/>
    <property type="match status" value="1"/>
</dbReference>
<evidence type="ECO:0000259" key="3">
    <source>
        <dbReference type="Pfam" id="PF00534"/>
    </source>
</evidence>
<sequence length="363" mass="40891">MTAEAAAIRGRRIVVLTDRMSPGGVSHFILQIATHFARQGHRVDVVSLAPGEWDHRLTESGIRRHLLMSPSALRRLRSADVIHCQQRFLGFVSTLLGRRSRTIEHVHNVLTDHPTASYRTPRIVAVSAAIRESLLAHYPHLSPHRVSVVHNGVHKLRTAPPAYEDRSYDFVNVARFDEQKDPLLFLELAKELSRRHTALRCLWIAPGSGPLRDRFLHRRRELGLERIVDLSIGDTHAHTRAQVARSRVFLLTSQWEGLPLSALEALASGTPVATTPCGEITRIVSQRSCGLVIDTEAADRVGPLLDVVEDRSRWERLSQRAFEVADDYSETRMTTQVERIYAGIDPAFIEAPRDLDNQPTGRR</sequence>
<evidence type="ECO:0000313" key="5">
    <source>
        <dbReference type="EMBL" id="GAB44140.1"/>
    </source>
</evidence>
<comment type="caution">
    <text evidence="5">The sequence shown here is derived from an EMBL/GenBank/DDBJ whole genome shotgun (WGS) entry which is preliminary data.</text>
</comment>
<feature type="domain" description="Glycosyltransferase subfamily 4-like N-terminal" evidence="4">
    <location>
        <begin position="22"/>
        <end position="153"/>
    </location>
</feature>
<accession>A0ABQ0HE36</accession>
<keyword evidence="6" id="KW-1185">Reference proteome</keyword>
<keyword evidence="2" id="KW-0808">Transferase</keyword>
<dbReference type="RefSeq" id="WP_004020995.1">
    <property type="nucleotide sequence ID" value="NZ_BAFD01000060.1"/>
</dbReference>